<dbReference type="GO" id="GO:0016747">
    <property type="term" value="F:acyltransferase activity, transferring groups other than amino-acyl groups"/>
    <property type="evidence" value="ECO:0007669"/>
    <property type="project" value="InterPro"/>
</dbReference>
<dbReference type="Gene3D" id="3.40.630.30">
    <property type="match status" value="1"/>
</dbReference>
<gene>
    <name evidence="2" type="ORF">H2C83_01760</name>
</gene>
<dbReference type="EMBL" id="JACEOL010000004">
    <property type="protein sequence ID" value="MBA4601072.1"/>
    <property type="molecule type" value="Genomic_DNA"/>
</dbReference>
<evidence type="ECO:0000313" key="2">
    <source>
        <dbReference type="EMBL" id="MBA4601072.1"/>
    </source>
</evidence>
<dbReference type="Pfam" id="PF00583">
    <property type="entry name" value="Acetyltransf_1"/>
    <property type="match status" value="1"/>
</dbReference>
<dbReference type="PROSITE" id="PS51186">
    <property type="entry name" value="GNAT"/>
    <property type="match status" value="1"/>
</dbReference>
<dbReference type="InterPro" id="IPR016181">
    <property type="entry name" value="Acyl_CoA_acyltransferase"/>
</dbReference>
<dbReference type="AlphaFoldDB" id="A0A7W2AQ97"/>
<proteinExistence type="predicted"/>
<organism evidence="2 3">
    <name type="scientific">Thermoactinomyces mirandus</name>
    <dbReference type="NCBI Taxonomy" id="2756294"/>
    <lineage>
        <taxon>Bacteria</taxon>
        <taxon>Bacillati</taxon>
        <taxon>Bacillota</taxon>
        <taxon>Bacilli</taxon>
        <taxon>Bacillales</taxon>
        <taxon>Thermoactinomycetaceae</taxon>
        <taxon>Thermoactinomyces</taxon>
    </lineage>
</organism>
<protein>
    <submittedName>
        <fullName evidence="2">GNAT family N-acetyltransferase</fullName>
    </submittedName>
</protein>
<dbReference type="Proteomes" id="UP000538292">
    <property type="component" value="Unassembled WGS sequence"/>
</dbReference>
<keyword evidence="2" id="KW-0808">Transferase</keyword>
<dbReference type="PANTHER" id="PTHR43415:SF5">
    <property type="entry name" value="ACETYLTRANSFERASE"/>
    <property type="match status" value="1"/>
</dbReference>
<evidence type="ECO:0000259" key="1">
    <source>
        <dbReference type="PROSITE" id="PS51186"/>
    </source>
</evidence>
<dbReference type="InterPro" id="IPR000182">
    <property type="entry name" value="GNAT_dom"/>
</dbReference>
<reference evidence="2 3" key="1">
    <citation type="submission" date="2020-07" db="EMBL/GenBank/DDBJ databases">
        <title>Thermoactinomyces phylogeny.</title>
        <authorList>
            <person name="Dunlap C."/>
        </authorList>
    </citation>
    <scope>NUCLEOTIDE SEQUENCE [LARGE SCALE GENOMIC DNA]</scope>
    <source>
        <strain evidence="2 3">AMNI-1</strain>
    </source>
</reference>
<keyword evidence="3" id="KW-1185">Reference proteome</keyword>
<name>A0A7W2AQ97_9BACL</name>
<dbReference type="PANTHER" id="PTHR43415">
    <property type="entry name" value="SPERMIDINE N(1)-ACETYLTRANSFERASE"/>
    <property type="match status" value="1"/>
</dbReference>
<sequence length="173" mass="20120">MVQLLPFTEQDIERLISWIDTPDLLLQWAGPVFTFPLDRVQVLNHLNSANDKFPKSLIFKAMDDHRNKTVGHIELSRIDQLNQSASLARVFIAPACRGNGYGQEMVKKALEIGFNKLQLHRIDLRVFDFNKQAIKCYEKCGFKKEGLLRDARKCGNGYWSLYQMSILEQEWFK</sequence>
<feature type="domain" description="N-acetyltransferase" evidence="1">
    <location>
        <begin position="2"/>
        <end position="165"/>
    </location>
</feature>
<evidence type="ECO:0000313" key="3">
    <source>
        <dbReference type="Proteomes" id="UP000538292"/>
    </source>
</evidence>
<dbReference type="CDD" id="cd04301">
    <property type="entry name" value="NAT_SF"/>
    <property type="match status" value="1"/>
</dbReference>
<comment type="caution">
    <text evidence="2">The sequence shown here is derived from an EMBL/GenBank/DDBJ whole genome shotgun (WGS) entry which is preliminary data.</text>
</comment>
<dbReference type="SUPFAM" id="SSF55729">
    <property type="entry name" value="Acyl-CoA N-acyltransferases (Nat)"/>
    <property type="match status" value="1"/>
</dbReference>
<accession>A0A7W2AQ97</accession>
<dbReference type="RefSeq" id="WP_181737174.1">
    <property type="nucleotide sequence ID" value="NZ_JACEOL010000004.1"/>
</dbReference>